<dbReference type="RefSeq" id="XP_033587411.1">
    <property type="nucleotide sequence ID" value="XM_033730291.1"/>
</dbReference>
<proteinExistence type="predicted"/>
<dbReference type="GeneID" id="54471293"/>
<feature type="non-terminal residue" evidence="2">
    <location>
        <position position="1"/>
    </location>
</feature>
<name>A0A6A6PMB8_9PEZI</name>
<dbReference type="AlphaFoldDB" id="A0A6A6PMB8"/>
<dbReference type="PANTHER" id="PTHR10622:SF10">
    <property type="entry name" value="HET DOMAIN-CONTAINING PROTEIN"/>
    <property type="match status" value="1"/>
</dbReference>
<feature type="non-terminal residue" evidence="2">
    <location>
        <position position="278"/>
    </location>
</feature>
<protein>
    <submittedName>
        <fullName evidence="2">Heterokaryon incompatibility protein-domain-containing protein</fullName>
    </submittedName>
</protein>
<accession>A0A6A6PMB8</accession>
<feature type="domain" description="Heterokaryon incompatibility" evidence="1">
    <location>
        <begin position="9"/>
        <end position="94"/>
    </location>
</feature>
<reference evidence="2" key="1">
    <citation type="journal article" date="2020" name="Stud. Mycol.">
        <title>101 Dothideomycetes genomes: a test case for predicting lifestyles and emergence of pathogens.</title>
        <authorList>
            <person name="Haridas S."/>
            <person name="Albert R."/>
            <person name="Binder M."/>
            <person name="Bloem J."/>
            <person name="Labutti K."/>
            <person name="Salamov A."/>
            <person name="Andreopoulos B."/>
            <person name="Baker S."/>
            <person name="Barry K."/>
            <person name="Bills G."/>
            <person name="Bluhm B."/>
            <person name="Cannon C."/>
            <person name="Castanera R."/>
            <person name="Culley D."/>
            <person name="Daum C."/>
            <person name="Ezra D."/>
            <person name="Gonzalez J."/>
            <person name="Henrissat B."/>
            <person name="Kuo A."/>
            <person name="Liang C."/>
            <person name="Lipzen A."/>
            <person name="Lutzoni F."/>
            <person name="Magnuson J."/>
            <person name="Mondo S."/>
            <person name="Nolan M."/>
            <person name="Ohm R."/>
            <person name="Pangilinan J."/>
            <person name="Park H.-J."/>
            <person name="Ramirez L."/>
            <person name="Alfaro M."/>
            <person name="Sun H."/>
            <person name="Tritt A."/>
            <person name="Yoshinaga Y."/>
            <person name="Zwiers L.-H."/>
            <person name="Turgeon B."/>
            <person name="Goodwin S."/>
            <person name="Spatafora J."/>
            <person name="Crous P."/>
            <person name="Grigoriev I."/>
        </authorList>
    </citation>
    <scope>NUCLEOTIDE SEQUENCE</scope>
    <source>
        <strain evidence="2">CBS 113389</strain>
    </source>
</reference>
<dbReference type="Proteomes" id="UP000799767">
    <property type="component" value="Unassembled WGS sequence"/>
</dbReference>
<dbReference type="InterPro" id="IPR010730">
    <property type="entry name" value="HET"/>
</dbReference>
<organism evidence="2 3">
    <name type="scientific">Neohortaea acidophila</name>
    <dbReference type="NCBI Taxonomy" id="245834"/>
    <lineage>
        <taxon>Eukaryota</taxon>
        <taxon>Fungi</taxon>
        <taxon>Dikarya</taxon>
        <taxon>Ascomycota</taxon>
        <taxon>Pezizomycotina</taxon>
        <taxon>Dothideomycetes</taxon>
        <taxon>Dothideomycetidae</taxon>
        <taxon>Mycosphaerellales</taxon>
        <taxon>Teratosphaeriaceae</taxon>
        <taxon>Neohortaea</taxon>
    </lineage>
</organism>
<gene>
    <name evidence="2" type="ORF">BDY17DRAFT_235672</name>
</gene>
<dbReference type="Pfam" id="PF06985">
    <property type="entry name" value="HET"/>
    <property type="match status" value="1"/>
</dbReference>
<keyword evidence="3" id="KW-1185">Reference proteome</keyword>
<sequence>LDLTQVPPYAILSHRWTDDEITYKDFAKGRRKSSAGFRKIEQFCHWAGPPQRVQWIWVDTACIDQRSSAELSEAINSMYHWYREAAFCVAYLADITNFPTQEQLAESEWFERGWTLQELLAPDEVIFCSKTWREFGRKGRGQATISRITGIAPEYLHLPSTVKAANFAEILSWAAGRKTSRAEDMAYCLLGLLDINMPLLYGEGGQKAFMRLQYLFIQQSADESIFIFRDRDPPLNVTGMLAVEPAQFHHCISNDRSRRALQRAPYYVTHKGLYIEGP</sequence>
<dbReference type="PANTHER" id="PTHR10622">
    <property type="entry name" value="HET DOMAIN-CONTAINING PROTEIN"/>
    <property type="match status" value="1"/>
</dbReference>
<dbReference type="EMBL" id="MU001639">
    <property type="protein sequence ID" value="KAF2480841.1"/>
    <property type="molecule type" value="Genomic_DNA"/>
</dbReference>
<dbReference type="OrthoDB" id="20872at2759"/>
<evidence type="ECO:0000259" key="1">
    <source>
        <dbReference type="Pfam" id="PF06985"/>
    </source>
</evidence>
<evidence type="ECO:0000313" key="3">
    <source>
        <dbReference type="Proteomes" id="UP000799767"/>
    </source>
</evidence>
<evidence type="ECO:0000313" key="2">
    <source>
        <dbReference type="EMBL" id="KAF2480841.1"/>
    </source>
</evidence>